<dbReference type="GO" id="GO:0005524">
    <property type="term" value="F:ATP binding"/>
    <property type="evidence" value="ECO:0007669"/>
    <property type="project" value="UniProtKB-KW"/>
</dbReference>
<dbReference type="InterPro" id="IPR050153">
    <property type="entry name" value="Metal_Ion_Import_ABC"/>
</dbReference>
<dbReference type="PROSITE" id="PS00211">
    <property type="entry name" value="ABC_TRANSPORTER_1"/>
    <property type="match status" value="1"/>
</dbReference>
<comment type="caution">
    <text evidence="6">The sequence shown here is derived from an EMBL/GenBank/DDBJ whole genome shotgun (WGS) entry which is preliminary data.</text>
</comment>
<keyword evidence="4 6" id="KW-0067">ATP-binding</keyword>
<dbReference type="Gene3D" id="3.40.50.300">
    <property type="entry name" value="P-loop containing nucleotide triphosphate hydrolases"/>
    <property type="match status" value="1"/>
</dbReference>
<dbReference type="PROSITE" id="PS50893">
    <property type="entry name" value="ABC_TRANSPORTER_2"/>
    <property type="match status" value="1"/>
</dbReference>
<dbReference type="SUPFAM" id="SSF52540">
    <property type="entry name" value="P-loop containing nucleoside triphosphate hydrolases"/>
    <property type="match status" value="1"/>
</dbReference>
<evidence type="ECO:0000256" key="4">
    <source>
        <dbReference type="ARBA" id="ARBA00022840"/>
    </source>
</evidence>
<name>A0ABU2LAN8_9ACTN</name>
<gene>
    <name evidence="6" type="primary">aztA</name>
    <name evidence="6" type="ORF">RM780_16870</name>
</gene>
<evidence type="ECO:0000313" key="7">
    <source>
        <dbReference type="Proteomes" id="UP001183388"/>
    </source>
</evidence>
<keyword evidence="3" id="KW-0547">Nucleotide-binding</keyword>
<dbReference type="InterPro" id="IPR017871">
    <property type="entry name" value="ABC_transporter-like_CS"/>
</dbReference>
<dbReference type="PANTHER" id="PTHR42734">
    <property type="entry name" value="METAL TRANSPORT SYSTEM ATP-BINDING PROTEIN TM_0124-RELATED"/>
    <property type="match status" value="1"/>
</dbReference>
<dbReference type="InterPro" id="IPR047748">
    <property type="entry name" value="AztA-like"/>
</dbReference>
<keyword evidence="7" id="KW-1185">Reference proteome</keyword>
<dbReference type="PANTHER" id="PTHR42734:SF5">
    <property type="entry name" value="IRON TRANSPORT SYSTEM ATP-BINDING PROTEIN HI_0361-RELATED"/>
    <property type="match status" value="1"/>
</dbReference>
<evidence type="ECO:0000256" key="3">
    <source>
        <dbReference type="ARBA" id="ARBA00022741"/>
    </source>
</evidence>
<dbReference type="Pfam" id="PF00005">
    <property type="entry name" value="ABC_tran"/>
    <property type="match status" value="1"/>
</dbReference>
<dbReference type="RefSeq" id="WP_311631559.1">
    <property type="nucleotide sequence ID" value="NZ_JAVREN010000024.1"/>
</dbReference>
<keyword evidence="2" id="KW-0813">Transport</keyword>
<dbReference type="InterPro" id="IPR003439">
    <property type="entry name" value="ABC_transporter-like_ATP-bd"/>
</dbReference>
<comment type="similarity">
    <text evidence="1">Belongs to the ABC transporter superfamily.</text>
</comment>
<dbReference type="InterPro" id="IPR027417">
    <property type="entry name" value="P-loop_NTPase"/>
</dbReference>
<evidence type="ECO:0000256" key="1">
    <source>
        <dbReference type="ARBA" id="ARBA00005417"/>
    </source>
</evidence>
<dbReference type="InterPro" id="IPR003593">
    <property type="entry name" value="AAA+_ATPase"/>
</dbReference>
<dbReference type="Proteomes" id="UP001183388">
    <property type="component" value="Unassembled WGS sequence"/>
</dbReference>
<accession>A0ABU2LAN8</accession>
<evidence type="ECO:0000259" key="5">
    <source>
        <dbReference type="PROSITE" id="PS50893"/>
    </source>
</evidence>
<evidence type="ECO:0000313" key="6">
    <source>
        <dbReference type="EMBL" id="MDT0308619.1"/>
    </source>
</evidence>
<sequence length="269" mass="27845">MPPNAAEAPAEITVRDLRAGYGRHSPPALGGLTARVPRGALTALVGPNGSGKSTLLGVLAGVIRPASGTVERRPGAGRPAFVVQRSAASDALPLTVREAVAMGRWARRGPWRPLTRRDRAAVDACLERLGIRELAGRQLGAVSGGQRQRALVAQGLAQESGLLLLDEPAAGLDRPAQDRIRAVLAESTAAGTTVVQATHDLDEALAADHCLLLAGGRLLAEGPPAAVLTPAALDRAWAVPRPQRVTVNEVQAPSVETTSPSMRFGSEPG</sequence>
<feature type="domain" description="ABC transporter" evidence="5">
    <location>
        <begin position="12"/>
        <end position="240"/>
    </location>
</feature>
<dbReference type="NCBIfam" id="NF040873">
    <property type="entry name" value="AztA"/>
    <property type="match status" value="1"/>
</dbReference>
<evidence type="ECO:0000256" key="2">
    <source>
        <dbReference type="ARBA" id="ARBA00022448"/>
    </source>
</evidence>
<reference evidence="7" key="1">
    <citation type="submission" date="2023-07" db="EMBL/GenBank/DDBJ databases">
        <title>30 novel species of actinomycetes from the DSMZ collection.</title>
        <authorList>
            <person name="Nouioui I."/>
        </authorList>
    </citation>
    <scope>NUCLEOTIDE SEQUENCE [LARGE SCALE GENOMIC DNA]</scope>
    <source>
        <strain evidence="7">DSM 44917</strain>
    </source>
</reference>
<dbReference type="EMBL" id="JAVREN010000024">
    <property type="protein sequence ID" value="MDT0308619.1"/>
    <property type="molecule type" value="Genomic_DNA"/>
</dbReference>
<dbReference type="SMART" id="SM00382">
    <property type="entry name" value="AAA"/>
    <property type="match status" value="1"/>
</dbReference>
<protein>
    <submittedName>
        <fullName evidence="6">Zinc ABC transporter ATP-binding protein AztA</fullName>
    </submittedName>
</protein>
<proteinExistence type="inferred from homology"/>
<organism evidence="6 7">
    <name type="scientific">Streptomyces boetiae</name>
    <dbReference type="NCBI Taxonomy" id="3075541"/>
    <lineage>
        <taxon>Bacteria</taxon>
        <taxon>Bacillati</taxon>
        <taxon>Actinomycetota</taxon>
        <taxon>Actinomycetes</taxon>
        <taxon>Kitasatosporales</taxon>
        <taxon>Streptomycetaceae</taxon>
        <taxon>Streptomyces</taxon>
    </lineage>
</organism>